<evidence type="ECO:0000256" key="1">
    <source>
        <dbReference type="SAM" id="MobiDB-lite"/>
    </source>
</evidence>
<reference evidence="2 3" key="1">
    <citation type="submission" date="2020-12" db="EMBL/GenBank/DDBJ databases">
        <title>FDA dAtabase for Regulatory Grade micrObial Sequences (FDA-ARGOS): Supporting development and validation of Infectious Disease Dx tests.</title>
        <authorList>
            <person name="Nelson B."/>
            <person name="Plummer A."/>
            <person name="Tallon L."/>
            <person name="Sadzewicz L."/>
            <person name="Zhao X."/>
            <person name="Boylan J."/>
            <person name="Ott S."/>
            <person name="Bowen H."/>
            <person name="Vavikolanu K."/>
            <person name="Mehta A."/>
            <person name="Aluvathingal J."/>
            <person name="Nadendla S."/>
            <person name="Myers T."/>
            <person name="Yan Y."/>
            <person name="Sichtig H."/>
        </authorList>
    </citation>
    <scope>NUCLEOTIDE SEQUENCE [LARGE SCALE GENOMIC DNA]</scope>
    <source>
        <strain evidence="2 3">FDAARGOS_899</strain>
    </source>
</reference>
<gene>
    <name evidence="2" type="ORF">I6G56_08260</name>
</gene>
<feature type="compositionally biased region" description="Basic and acidic residues" evidence="1">
    <location>
        <begin position="9"/>
        <end position="32"/>
    </location>
</feature>
<protein>
    <submittedName>
        <fullName evidence="2">Uncharacterized protein</fullName>
    </submittedName>
</protein>
<dbReference type="RefSeq" id="WP_006026295.1">
    <property type="nucleotide sequence ID" value="NZ_CM003626.1"/>
</dbReference>
<accession>A0A7T2U3I1</accession>
<evidence type="ECO:0000313" key="2">
    <source>
        <dbReference type="EMBL" id="QPS45037.1"/>
    </source>
</evidence>
<accession>A0A7U4P4Y2</accession>
<dbReference type="KEGG" id="bhg:I6G56_08260"/>
<sequence>MPGSSFPADEPRAGDPAARRVDRRQRLPEVETTKEQVRTGIVIDALMLDRRPLITHIAMQVANDWFHNLVRNNTPGAILYFIV</sequence>
<name>A0A7U4P4Y2_9BURK</name>
<dbReference type="Proteomes" id="UP000594943">
    <property type="component" value="Chromosome 1"/>
</dbReference>
<organism evidence="2 3">
    <name type="scientific">Burkholderia humptydooensis</name>
    <dbReference type="NCBI Taxonomy" id="430531"/>
    <lineage>
        <taxon>Bacteria</taxon>
        <taxon>Pseudomonadati</taxon>
        <taxon>Pseudomonadota</taxon>
        <taxon>Betaproteobacteria</taxon>
        <taxon>Burkholderiales</taxon>
        <taxon>Burkholderiaceae</taxon>
        <taxon>Burkholderia</taxon>
        <taxon>pseudomallei group</taxon>
    </lineage>
</organism>
<feature type="region of interest" description="Disordered" evidence="1">
    <location>
        <begin position="1"/>
        <end position="32"/>
    </location>
</feature>
<proteinExistence type="predicted"/>
<dbReference type="EMBL" id="CP065686">
    <property type="protein sequence ID" value="QPS45037.1"/>
    <property type="molecule type" value="Genomic_DNA"/>
</dbReference>
<evidence type="ECO:0000313" key="3">
    <source>
        <dbReference type="Proteomes" id="UP000594943"/>
    </source>
</evidence>
<dbReference type="AlphaFoldDB" id="A0A7U4P4Y2"/>